<dbReference type="EMBL" id="CAJNOC010003754">
    <property type="protein sequence ID" value="CAF0996436.1"/>
    <property type="molecule type" value="Genomic_DNA"/>
</dbReference>
<comment type="caution">
    <text evidence="2">The sequence shown here is derived from an EMBL/GenBank/DDBJ whole genome shotgun (WGS) entry which is preliminary data.</text>
</comment>
<gene>
    <name evidence="2" type="ORF">OXX778_LOCUS16181</name>
</gene>
<dbReference type="AlphaFoldDB" id="A0A814GHI6"/>
<feature type="region of interest" description="Disordered" evidence="1">
    <location>
        <begin position="238"/>
        <end position="281"/>
    </location>
</feature>
<proteinExistence type="predicted"/>
<keyword evidence="3" id="KW-1185">Reference proteome</keyword>
<reference evidence="2" key="1">
    <citation type="submission" date="2021-02" db="EMBL/GenBank/DDBJ databases">
        <authorList>
            <person name="Nowell W R."/>
        </authorList>
    </citation>
    <scope>NUCLEOTIDE SEQUENCE</scope>
    <source>
        <strain evidence="2">Ploen Becks lab</strain>
    </source>
</reference>
<feature type="region of interest" description="Disordered" evidence="1">
    <location>
        <begin position="123"/>
        <end position="144"/>
    </location>
</feature>
<feature type="compositionally biased region" description="Polar residues" evidence="1">
    <location>
        <begin position="132"/>
        <end position="144"/>
    </location>
</feature>
<dbReference type="Proteomes" id="UP000663879">
    <property type="component" value="Unassembled WGS sequence"/>
</dbReference>
<sequence length="281" mass="32620">MHLLLENDERILQFELFINRICSKFNFDYEKFDQNNSNEINNQGFPNTPQPNEKKNLNVNWNYEKNSSETSSNSIESYTNYLNENTEERTYINLDLSNKNKVLKNLYVQEANNSAILSSNSQSNFSGQNASGLNQKGTEYSSQTTSKKTKFPDVFLFPAENLDEVLRAKLELPGVILSKCDRLKVINAIFKRLESLDIIYLSSHEYVRAIDSFGCRYPLVYNDRNPNLRGQLHLQLKNKMQVSRRKETNSKEVSETRQKYAPSTRKPRRKNKTKNSNSTSN</sequence>
<feature type="compositionally biased region" description="Basic and acidic residues" evidence="1">
    <location>
        <begin position="244"/>
        <end position="258"/>
    </location>
</feature>
<name>A0A814GHI6_9BILA</name>
<evidence type="ECO:0000256" key="1">
    <source>
        <dbReference type="SAM" id="MobiDB-lite"/>
    </source>
</evidence>
<protein>
    <submittedName>
        <fullName evidence="2">Uncharacterized protein</fullName>
    </submittedName>
</protein>
<organism evidence="2 3">
    <name type="scientific">Brachionus calyciflorus</name>
    <dbReference type="NCBI Taxonomy" id="104777"/>
    <lineage>
        <taxon>Eukaryota</taxon>
        <taxon>Metazoa</taxon>
        <taxon>Spiralia</taxon>
        <taxon>Gnathifera</taxon>
        <taxon>Rotifera</taxon>
        <taxon>Eurotatoria</taxon>
        <taxon>Monogononta</taxon>
        <taxon>Pseudotrocha</taxon>
        <taxon>Ploima</taxon>
        <taxon>Brachionidae</taxon>
        <taxon>Brachionus</taxon>
    </lineage>
</organism>
<accession>A0A814GHI6</accession>
<evidence type="ECO:0000313" key="3">
    <source>
        <dbReference type="Proteomes" id="UP000663879"/>
    </source>
</evidence>
<evidence type="ECO:0000313" key="2">
    <source>
        <dbReference type="EMBL" id="CAF0996436.1"/>
    </source>
</evidence>